<feature type="non-terminal residue" evidence="2">
    <location>
        <position position="201"/>
    </location>
</feature>
<dbReference type="Proteomes" id="UP000045706">
    <property type="component" value="Unassembled WGS sequence"/>
</dbReference>
<name>A0A0G4NCF4_VERLO</name>
<gene>
    <name evidence="2" type="ORF">BN1723_016286</name>
</gene>
<protein>
    <recommendedName>
        <fullName evidence="4">Secreted protein</fullName>
    </recommendedName>
</protein>
<feature type="signal peptide" evidence="1">
    <location>
        <begin position="1"/>
        <end position="20"/>
    </location>
</feature>
<feature type="chain" id="PRO_5002567985" description="Secreted protein" evidence="1">
    <location>
        <begin position="21"/>
        <end position="201"/>
    </location>
</feature>
<reference evidence="3" key="1">
    <citation type="submission" date="2015-05" db="EMBL/GenBank/DDBJ databases">
        <authorList>
            <person name="Fogelqvist Johan"/>
        </authorList>
    </citation>
    <scope>NUCLEOTIDE SEQUENCE [LARGE SCALE GENOMIC DNA]</scope>
</reference>
<evidence type="ECO:0000313" key="2">
    <source>
        <dbReference type="EMBL" id="CRK43990.1"/>
    </source>
</evidence>
<evidence type="ECO:0000313" key="3">
    <source>
        <dbReference type="Proteomes" id="UP000045706"/>
    </source>
</evidence>
<accession>A0A0G4NCF4</accession>
<dbReference type="EMBL" id="CVQI01033718">
    <property type="protein sequence ID" value="CRK43990.1"/>
    <property type="molecule type" value="Genomic_DNA"/>
</dbReference>
<dbReference type="AlphaFoldDB" id="A0A0G4NCF4"/>
<organism evidence="2 3">
    <name type="scientific">Verticillium longisporum</name>
    <name type="common">Verticillium dahliae var. longisporum</name>
    <dbReference type="NCBI Taxonomy" id="100787"/>
    <lineage>
        <taxon>Eukaryota</taxon>
        <taxon>Fungi</taxon>
        <taxon>Dikarya</taxon>
        <taxon>Ascomycota</taxon>
        <taxon>Pezizomycotina</taxon>
        <taxon>Sordariomycetes</taxon>
        <taxon>Hypocreomycetidae</taxon>
        <taxon>Glomerellales</taxon>
        <taxon>Plectosphaerellaceae</taxon>
        <taxon>Verticillium</taxon>
    </lineage>
</organism>
<keyword evidence="1" id="KW-0732">Signal</keyword>
<evidence type="ECO:0000256" key="1">
    <source>
        <dbReference type="SAM" id="SignalP"/>
    </source>
</evidence>
<proteinExistence type="predicted"/>
<evidence type="ECO:0008006" key="4">
    <source>
        <dbReference type="Google" id="ProtNLM"/>
    </source>
</evidence>
<sequence>MSWPSLSSTVTLLPWLPLETVPPPCTRPSCGFCGEYLPAAGAAGEEKAPLSRAPSTKKENVNQKAVLTAPIGFSHGCSVVPFAPIASIRHVARCVSHTRREDRRLLWRRNPTFHPSPQATMNPSLLVLVPPPLLIVASVSLTKAEVPVQMSALWLISACPRPAKFRAACLHTPSVKTPSSTSGTWCAIGALATPVCLQHWH</sequence>